<name>A0ABV4SZJ8_9ACTN</name>
<dbReference type="SUPFAM" id="SSF55424">
    <property type="entry name" value="FAD/NAD-linked reductases, dimerisation (C-terminal) domain"/>
    <property type="match status" value="1"/>
</dbReference>
<accession>A0ABV4SZJ8</accession>
<dbReference type="InterPro" id="IPR028202">
    <property type="entry name" value="Reductase_C"/>
</dbReference>
<dbReference type="InterPro" id="IPR036188">
    <property type="entry name" value="FAD/NAD-bd_sf"/>
</dbReference>
<comment type="caution">
    <text evidence="2">The sequence shown here is derived from an EMBL/GenBank/DDBJ whole genome shotgun (WGS) entry which is preliminary data.</text>
</comment>
<dbReference type="InterPro" id="IPR016156">
    <property type="entry name" value="FAD/NAD-linked_Rdtase_dimer_sf"/>
</dbReference>
<keyword evidence="3" id="KW-1185">Reference proteome</keyword>
<protein>
    <submittedName>
        <fullName evidence="2">Oxidoreductase C-terminal domain-containing protein</fullName>
    </submittedName>
</protein>
<sequence>MYAAGDVARWPHPQFGFLVRFEHGTNAADQARCAVARLDTCVPYRPSDYVWPGCDWRLQIVGRPQADGTEALFGNLELERPRAALPHADAAGRLCAAVVLNWPESFLQCRRMIAAGAEIVEARNLLNAAGQA</sequence>
<gene>
    <name evidence="2" type="ORF">ACEG43_47910</name>
</gene>
<dbReference type="RefSeq" id="WP_372567514.1">
    <property type="nucleotide sequence ID" value="NZ_JBGOSP010000072.1"/>
</dbReference>
<reference evidence="2 3" key="1">
    <citation type="submission" date="2024-08" db="EMBL/GenBank/DDBJ databases">
        <title>Genome sequence of Streptomyces aureus CACIA-1.46HGO.</title>
        <authorList>
            <person name="Evangelista-Martinez Z."/>
        </authorList>
    </citation>
    <scope>NUCLEOTIDE SEQUENCE [LARGE SCALE GENOMIC DNA]</scope>
    <source>
        <strain evidence="2 3">CACIA-1.46HGO</strain>
    </source>
</reference>
<dbReference type="EMBL" id="JBGOSP010000072">
    <property type="protein sequence ID" value="MFA3843720.1"/>
    <property type="molecule type" value="Genomic_DNA"/>
</dbReference>
<dbReference type="Gene3D" id="3.50.50.60">
    <property type="entry name" value="FAD/NAD(P)-binding domain"/>
    <property type="match status" value="1"/>
</dbReference>
<proteinExistence type="predicted"/>
<evidence type="ECO:0000313" key="2">
    <source>
        <dbReference type="EMBL" id="MFA3843720.1"/>
    </source>
</evidence>
<dbReference type="Proteomes" id="UP001571476">
    <property type="component" value="Unassembled WGS sequence"/>
</dbReference>
<evidence type="ECO:0000313" key="3">
    <source>
        <dbReference type="Proteomes" id="UP001571476"/>
    </source>
</evidence>
<evidence type="ECO:0000259" key="1">
    <source>
        <dbReference type="Pfam" id="PF14759"/>
    </source>
</evidence>
<dbReference type="Gene3D" id="3.30.390.30">
    <property type="match status" value="1"/>
</dbReference>
<dbReference type="Pfam" id="PF14759">
    <property type="entry name" value="Reductase_C"/>
    <property type="match status" value="1"/>
</dbReference>
<feature type="domain" description="Reductase C-terminal" evidence="1">
    <location>
        <begin position="55"/>
        <end position="122"/>
    </location>
</feature>
<organism evidence="2 3">
    <name type="scientific">Streptomyces aureus</name>
    <dbReference type="NCBI Taxonomy" id="193461"/>
    <lineage>
        <taxon>Bacteria</taxon>
        <taxon>Bacillati</taxon>
        <taxon>Actinomycetota</taxon>
        <taxon>Actinomycetes</taxon>
        <taxon>Kitasatosporales</taxon>
        <taxon>Streptomycetaceae</taxon>
        <taxon>Streptomyces</taxon>
    </lineage>
</organism>